<evidence type="ECO:0000313" key="5">
    <source>
        <dbReference type="Proteomes" id="UP000595107"/>
    </source>
</evidence>
<evidence type="ECO:0000256" key="1">
    <source>
        <dbReference type="SAM" id="MobiDB-lite"/>
    </source>
</evidence>
<protein>
    <submittedName>
        <fullName evidence="2">Phage tail assembly chaperone family protein, TAC</fullName>
    </submittedName>
    <submittedName>
        <fullName evidence="3">Phage-like protein</fullName>
    </submittedName>
</protein>
<dbReference type="InterPro" id="IPR024410">
    <property type="entry name" value="Phage_TAC_12"/>
</dbReference>
<accession>A0A380TUG0</accession>
<evidence type="ECO:0000313" key="2">
    <source>
        <dbReference type="EMBL" id="QPS02822.1"/>
    </source>
</evidence>
<sequence length="177" mass="19778">MAKTLNLKKLRKVTQSSAPVEQIVKWSVLVTEQNIDELKELVGKQEIQIDEFLELDGQVFIKRLTFEAQQEVSKAFEWDVVKDPENPELKGIDGKQLVASRLVGSICEDEKGTPFFESIREVYTSDPSFINAIYEAANKVNNFTGKSLKKSSTKTSSGASSSSTESVEEQSKKQKTP</sequence>
<dbReference type="Pfam" id="PF16459">
    <property type="entry name" value="Phage_TAC_13"/>
    <property type="match status" value="1"/>
</dbReference>
<gene>
    <name evidence="2" type="ORF">I6G67_11290</name>
    <name evidence="3" type="ORF">NCTC10308_00464</name>
</gene>
<dbReference type="RefSeq" id="WP_004694096.1">
    <property type="nucleotide sequence ID" value="NZ_BBTB01000062.1"/>
</dbReference>
<dbReference type="Proteomes" id="UP000254227">
    <property type="component" value="Unassembled WGS sequence"/>
</dbReference>
<evidence type="ECO:0000313" key="3">
    <source>
        <dbReference type="EMBL" id="SUT91405.1"/>
    </source>
</evidence>
<name>A0A380TUG0_ACIJO</name>
<dbReference type="EMBL" id="CP065666">
    <property type="protein sequence ID" value="QPS02822.1"/>
    <property type="molecule type" value="Genomic_DNA"/>
</dbReference>
<reference evidence="3 4" key="1">
    <citation type="submission" date="2018-06" db="EMBL/GenBank/DDBJ databases">
        <authorList>
            <consortium name="Pathogen Informatics"/>
            <person name="Doyle S."/>
        </authorList>
    </citation>
    <scope>NUCLEOTIDE SEQUENCE [LARGE SCALE GENOMIC DNA]</scope>
    <source>
        <strain evidence="3 4">NCTC10308</strain>
    </source>
</reference>
<proteinExistence type="predicted"/>
<feature type="compositionally biased region" description="Low complexity" evidence="1">
    <location>
        <begin position="153"/>
        <end position="165"/>
    </location>
</feature>
<evidence type="ECO:0000313" key="4">
    <source>
        <dbReference type="Proteomes" id="UP000254227"/>
    </source>
</evidence>
<dbReference type="AlphaFoldDB" id="A0A380TUG0"/>
<dbReference type="Proteomes" id="UP000595107">
    <property type="component" value="Chromosome"/>
</dbReference>
<organism evidence="3 4">
    <name type="scientific">Acinetobacter johnsonii</name>
    <dbReference type="NCBI Taxonomy" id="40214"/>
    <lineage>
        <taxon>Bacteria</taxon>
        <taxon>Pseudomonadati</taxon>
        <taxon>Pseudomonadota</taxon>
        <taxon>Gammaproteobacteria</taxon>
        <taxon>Moraxellales</taxon>
        <taxon>Moraxellaceae</taxon>
        <taxon>Acinetobacter</taxon>
    </lineage>
</organism>
<dbReference type="EMBL" id="UFRV01000006">
    <property type="protein sequence ID" value="SUT91405.1"/>
    <property type="molecule type" value="Genomic_DNA"/>
</dbReference>
<reference evidence="2 5" key="2">
    <citation type="submission" date="2020-12" db="EMBL/GenBank/DDBJ databases">
        <title>FDA dAtabase for Regulatory Grade micrObial Sequences (FDA-ARGOS): Supporting development and validation of Infectious Disease Dx tests.</title>
        <authorList>
            <person name="Sproer C."/>
            <person name="Gronow S."/>
            <person name="Severitt S."/>
            <person name="Schroder I."/>
            <person name="Tallon L."/>
            <person name="Sadzewicz L."/>
            <person name="Zhao X."/>
            <person name="Boylan J."/>
            <person name="Ott S."/>
            <person name="Bowen H."/>
            <person name="Vavikolanu K."/>
            <person name="Mehta A."/>
            <person name="Aluvathingal J."/>
            <person name="Nadendla S."/>
            <person name="Lowell S."/>
            <person name="Myers T."/>
            <person name="Yan Y."/>
            <person name="Sichtig H."/>
        </authorList>
    </citation>
    <scope>NUCLEOTIDE SEQUENCE [LARGE SCALE GENOMIC DNA]</scope>
    <source>
        <strain evidence="2 5">FDAARGOS_910</strain>
    </source>
</reference>
<feature type="region of interest" description="Disordered" evidence="1">
    <location>
        <begin position="145"/>
        <end position="177"/>
    </location>
</feature>